<proteinExistence type="inferred from homology"/>
<keyword evidence="9" id="KW-0812">Transmembrane</keyword>
<evidence type="ECO:0000313" key="11">
    <source>
        <dbReference type="EMBL" id="OKL43185.1"/>
    </source>
</evidence>
<dbReference type="Gene3D" id="1.10.8.640">
    <property type="entry name" value="Cytochrome C biogenesis protein"/>
    <property type="match status" value="1"/>
</dbReference>
<dbReference type="FunFam" id="1.10.8.640:FF:000001">
    <property type="entry name" value="Cytochrome c-type biogenesis protein"/>
    <property type="match status" value="1"/>
</dbReference>
<dbReference type="EMBL" id="LVVZ01000022">
    <property type="protein sequence ID" value="OKL43185.1"/>
    <property type="molecule type" value="Genomic_DNA"/>
</dbReference>
<dbReference type="InterPro" id="IPR005616">
    <property type="entry name" value="CcmH/CycL/Ccl2/NrfF_N"/>
</dbReference>
<comment type="similarity">
    <text evidence="1 9">Belongs to the CcmH/CycL/Ccl2/NrfF family.</text>
</comment>
<evidence type="ECO:0000256" key="6">
    <source>
        <dbReference type="ARBA" id="ARBA00023004"/>
    </source>
</evidence>
<name>A0A1U7JEQ6_9HYPH</name>
<accession>A0A1U7JEQ6</accession>
<feature type="signal peptide" evidence="9">
    <location>
        <begin position="1"/>
        <end position="22"/>
    </location>
</feature>
<sequence>MRNTVLSALLLVMALWGGPALAVNPDEMLDDPALEQRARDLSAEIRCVVCQNQSIDDSNAQLAKDLRLLVRERLQEGDSDQEVLDYLVERYGEFVLMKPRFAPHTWLLWAGGPLILLVGAAVIFIGLRRRRKQISEGLVPPPLSAKEKQELEDLFKEE</sequence>
<reference evidence="11 12" key="1">
    <citation type="submission" date="2016-03" db="EMBL/GenBank/DDBJ databases">
        <title>Genome sequence of Nesiotobacter sp. nov., a moderately halophilic alphaproteobacterium isolated from the Yellow Sea, China.</title>
        <authorList>
            <person name="Zhang G."/>
            <person name="Zhang R."/>
        </authorList>
    </citation>
    <scope>NUCLEOTIDE SEQUENCE [LARGE SCALE GENOMIC DNA]</scope>
    <source>
        <strain evidence="11 12">WB1-6</strain>
    </source>
</reference>
<organism evidence="11 12">
    <name type="scientific">Pseudovibrio exalbescens</name>
    <dbReference type="NCBI Taxonomy" id="197461"/>
    <lineage>
        <taxon>Bacteria</taxon>
        <taxon>Pseudomonadati</taxon>
        <taxon>Pseudomonadota</taxon>
        <taxon>Alphaproteobacteria</taxon>
        <taxon>Hyphomicrobiales</taxon>
        <taxon>Stappiaceae</taxon>
        <taxon>Pseudovibrio</taxon>
    </lineage>
</organism>
<comment type="caution">
    <text evidence="11">The sequence shown here is derived from an EMBL/GenBank/DDBJ whole genome shotgun (WGS) entry which is preliminary data.</text>
</comment>
<keyword evidence="4 9" id="KW-0732">Signal</keyword>
<keyword evidence="6 9" id="KW-0408">Iron</keyword>
<keyword evidence="2 9" id="KW-0349">Heme</keyword>
<keyword evidence="9" id="KW-1133">Transmembrane helix</keyword>
<dbReference type="PANTHER" id="PTHR47870:SF1">
    <property type="entry name" value="CYTOCHROME C-TYPE BIOGENESIS PROTEIN CCMH"/>
    <property type="match status" value="1"/>
</dbReference>
<evidence type="ECO:0000313" key="12">
    <source>
        <dbReference type="Proteomes" id="UP000185783"/>
    </source>
</evidence>
<keyword evidence="9" id="KW-0472">Membrane</keyword>
<evidence type="ECO:0000256" key="2">
    <source>
        <dbReference type="ARBA" id="ARBA00022617"/>
    </source>
</evidence>
<dbReference type="InterPro" id="IPR051263">
    <property type="entry name" value="C-type_cytochrome_biogenesis"/>
</dbReference>
<evidence type="ECO:0000256" key="7">
    <source>
        <dbReference type="ARBA" id="ARBA00037230"/>
    </source>
</evidence>
<evidence type="ECO:0000256" key="3">
    <source>
        <dbReference type="ARBA" id="ARBA00022723"/>
    </source>
</evidence>
<comment type="subcellular location">
    <subcellularLocation>
        <location evidence="8">Membrane</location>
        <topology evidence="8">Single-pass membrane protein</topology>
        <orientation evidence="8">Periplasmic side</orientation>
    </subcellularLocation>
</comment>
<dbReference type="OrthoDB" id="9804975at2"/>
<dbReference type="STRING" id="197461.A3843_15880"/>
<evidence type="ECO:0000256" key="5">
    <source>
        <dbReference type="ARBA" id="ARBA00022748"/>
    </source>
</evidence>
<dbReference type="GO" id="GO:0017004">
    <property type="term" value="P:cytochrome complex assembly"/>
    <property type="evidence" value="ECO:0007669"/>
    <property type="project" value="UniProtKB-KW"/>
</dbReference>
<dbReference type="Pfam" id="PF03918">
    <property type="entry name" value="CcmH"/>
    <property type="match status" value="1"/>
</dbReference>
<feature type="chain" id="PRO_5011022405" description="Cytochrome c-type biogenesis protein" evidence="9">
    <location>
        <begin position="23"/>
        <end position="158"/>
    </location>
</feature>
<dbReference type="RefSeq" id="WP_028482978.1">
    <property type="nucleotide sequence ID" value="NZ_LVVZ01000022.1"/>
</dbReference>
<dbReference type="GO" id="GO:0046872">
    <property type="term" value="F:metal ion binding"/>
    <property type="evidence" value="ECO:0007669"/>
    <property type="project" value="UniProtKB-KW"/>
</dbReference>
<protein>
    <recommendedName>
        <fullName evidence="9">Cytochrome c-type biogenesis protein</fullName>
    </recommendedName>
</protein>
<dbReference type="Proteomes" id="UP000185783">
    <property type="component" value="Unassembled WGS sequence"/>
</dbReference>
<dbReference type="InterPro" id="IPR038297">
    <property type="entry name" value="CcmH/CycL/NrfF/Ccl2_sf"/>
</dbReference>
<evidence type="ECO:0000256" key="4">
    <source>
        <dbReference type="ARBA" id="ARBA00022729"/>
    </source>
</evidence>
<dbReference type="GO" id="GO:0005886">
    <property type="term" value="C:plasma membrane"/>
    <property type="evidence" value="ECO:0007669"/>
    <property type="project" value="TreeGrafter"/>
</dbReference>
<keyword evidence="5" id="KW-0201">Cytochrome c-type biogenesis</keyword>
<keyword evidence="12" id="KW-1185">Reference proteome</keyword>
<feature type="domain" description="CcmH/CycL/Ccl2/NrfF N-terminal" evidence="10">
    <location>
        <begin position="11"/>
        <end position="154"/>
    </location>
</feature>
<evidence type="ECO:0000256" key="1">
    <source>
        <dbReference type="ARBA" id="ARBA00010342"/>
    </source>
</evidence>
<dbReference type="CDD" id="cd16378">
    <property type="entry name" value="CcmH_N"/>
    <property type="match status" value="1"/>
</dbReference>
<evidence type="ECO:0000256" key="9">
    <source>
        <dbReference type="RuleBase" id="RU364112"/>
    </source>
</evidence>
<gene>
    <name evidence="11" type="ORF">A3843_15880</name>
</gene>
<evidence type="ECO:0000256" key="8">
    <source>
        <dbReference type="ARBA" id="ARBA00060491"/>
    </source>
</evidence>
<comment type="function">
    <text evidence="7">Required for the biogenesis of c-type cytochromes. Possible subunit of a heme lyase.</text>
</comment>
<dbReference type="PANTHER" id="PTHR47870">
    <property type="entry name" value="CYTOCHROME C-TYPE BIOGENESIS PROTEIN CCMH"/>
    <property type="match status" value="1"/>
</dbReference>
<feature type="transmembrane region" description="Helical" evidence="9">
    <location>
        <begin position="106"/>
        <end position="127"/>
    </location>
</feature>
<keyword evidence="3 9" id="KW-0479">Metal-binding</keyword>
<evidence type="ECO:0000259" key="10">
    <source>
        <dbReference type="Pfam" id="PF03918"/>
    </source>
</evidence>
<dbReference type="AlphaFoldDB" id="A0A1U7JEQ6"/>